<feature type="region of interest" description="Disordered" evidence="13">
    <location>
        <begin position="691"/>
        <end position="735"/>
    </location>
</feature>
<feature type="domain" description="Carrier" evidence="14">
    <location>
        <begin position="1746"/>
        <end position="1819"/>
    </location>
</feature>
<dbReference type="InterPro" id="IPR010071">
    <property type="entry name" value="AA_adenyl_dom"/>
</dbReference>
<evidence type="ECO:0000256" key="7">
    <source>
        <dbReference type="ARBA" id="ARBA00022679"/>
    </source>
</evidence>
<dbReference type="CDD" id="cd00833">
    <property type="entry name" value="PKS"/>
    <property type="match status" value="3"/>
</dbReference>
<dbReference type="CDD" id="cd17646">
    <property type="entry name" value="A_NRPS_AB3403-like"/>
    <property type="match status" value="1"/>
</dbReference>
<dbReference type="PROSITE" id="PS00012">
    <property type="entry name" value="PHOSPHOPANTETHEINE"/>
    <property type="match status" value="2"/>
</dbReference>
<evidence type="ECO:0000256" key="6">
    <source>
        <dbReference type="ARBA" id="ARBA00022553"/>
    </source>
</evidence>
<dbReference type="CDD" id="cd02142">
    <property type="entry name" value="McbC_SagB-like_oxidoreductase"/>
    <property type="match status" value="2"/>
</dbReference>
<dbReference type="GO" id="GO:0044550">
    <property type="term" value="P:secondary metabolite biosynthetic process"/>
    <property type="evidence" value="ECO:0007669"/>
    <property type="project" value="UniProtKB-ARBA"/>
</dbReference>
<evidence type="ECO:0000256" key="2">
    <source>
        <dbReference type="ARBA" id="ARBA00004496"/>
    </source>
</evidence>
<dbReference type="Gene3D" id="2.30.38.10">
    <property type="entry name" value="Luciferase, Domain 3"/>
    <property type="match status" value="1"/>
</dbReference>
<evidence type="ECO:0000256" key="8">
    <source>
        <dbReference type="ARBA" id="ARBA00022737"/>
    </source>
</evidence>
<comment type="subcellular location">
    <subcellularLocation>
        <location evidence="2">Cytoplasm</location>
    </subcellularLocation>
</comment>
<feature type="domain" description="Carrier" evidence="14">
    <location>
        <begin position="4486"/>
        <end position="4561"/>
    </location>
</feature>
<dbReference type="PROSITE" id="PS50075">
    <property type="entry name" value="CARRIER"/>
    <property type="match status" value="5"/>
</dbReference>
<dbReference type="SUPFAM" id="SSF47336">
    <property type="entry name" value="ACP-like"/>
    <property type="match status" value="5"/>
</dbReference>
<dbReference type="FunFam" id="3.40.50.12780:FF:000012">
    <property type="entry name" value="Non-ribosomal peptide synthetase"/>
    <property type="match status" value="1"/>
</dbReference>
<dbReference type="InterPro" id="IPR020806">
    <property type="entry name" value="PKS_PP-bd"/>
</dbReference>
<evidence type="ECO:0000256" key="13">
    <source>
        <dbReference type="SAM" id="MobiDB-lite"/>
    </source>
</evidence>
<keyword evidence="4" id="KW-0596">Phosphopantetheine</keyword>
<dbReference type="Pfam" id="PF21089">
    <property type="entry name" value="PKS_DH_N"/>
    <property type="match status" value="1"/>
</dbReference>
<evidence type="ECO:0000256" key="3">
    <source>
        <dbReference type="ARBA" id="ARBA00004792"/>
    </source>
</evidence>
<dbReference type="InterPro" id="IPR016039">
    <property type="entry name" value="Thiolase-like"/>
</dbReference>
<feature type="region of interest" description="Disordered" evidence="13">
    <location>
        <begin position="4465"/>
        <end position="4488"/>
    </location>
</feature>
<sequence length="4566" mass="495600">MNLSSCLHELIEQQLAATPDALALVYSGDGATLTAGELNRRANRLAWYLRGLGVGPNVFVAILMDRGLEAMVAFLGVLKAGGAYLPLDPDHPQERLTMILEDADVPVVLTAANHAARVADYDGTVLELDGPTPALAEEQAADPPPFATPDDAAYVIYTSGSTGKPKGCIIPHRAIVNRLVWMKNQYKVSEQDRILQKTPFTFDVSVWELFLPMLSGARMVIERPGGHKDNARLIQTICAEGVTICHFVPSMLRFFLNQNGVEGCRSLTRVFTSGEALSHESVVRFRALLRAELHNLYGPTEAAVDVSFWPCVPRADHIVPIGKAIDNIHLHILDPEGKPVATGETGELHIGGVGLALGYLNRPQLTRQKFIRDPFDPDPRARLYKTGDKVRLLDDGNIAFLGRFDFQVKVRGLRIELGEIEAVLRRHPAVREAVVLVREADSDDPRLVAYLETNQAVTTHNLRAFAKTKLPEYMVPNQVVTQDKLPVTRHGKVDRAALPWPITKTQSNTGEPTPTAQDAPREPAPEWVAVLLDMFGEALNVADLGADDDLFDRGATSFTMVRIVETLQLEHGLSVPMDVFLDAPTAAGIAAAIAKDTPASTPVVPEHRAPAATLPARSADPEPPSLLAQLTTLVAEILQTEVQPEDDLFDLGATSFTMVRIVERVQEQLGITLAIDVFLDQPTLAGIAKRLDHGRPGTAAAPSSPSRPDSPRTITLPNLPVTSDQTPTPPSEAFPVDRGRLGRFLSLLKSHNGKYRHASAGGLNPIRAYVLVRAVVGMQPGIYYHHPVDHRLVPVTRPARISAELFGEPDRQRFADAAFAVFLVAHMDAIEPVYQDAAPSLTVLEAGYIAHLLTAHACDFDLSVAAVRDLAFQEIATLFQPEPSEQFLLCLLGGTADMQAAINPWTAARHTDKQPSLDFTTFLTRETGTFPTPEISERLHREKPALRRFDTGLEALSLETAPVDPRLFALRASRRAFLEEPVPFADFAAFLNLLRPNPTHERQGFTPALKIGVYVPANGVVGIDAGVYRYDAALGELTRVKPALSHPLKHCYTPFNRKHAARARFALFLFADERRLRPLFGENSTYAALLEAGRLGQYLMEQQARHSIGICPIGGMLFDKIRGDFGLAENESLVHSFVGGRFVACPPATQKPAGNRQPESATAMLDLAIVGAAGRFPGAPDLTTFGKNLKSGKTAFSTRRYDADGRYHNQGGGEHFGGFLDDIERFDCLFFGITPVEARTMDPQERLLLETAYACLEDAGLPPQVLRASGRTGVYVGAMWDDYQHFSSDAAGRPEAEQAAADHAALANRISYCFDLQGPSVAVNTSCSSALTALHHACVALRDGAVDAALVGGVNLMTHSYHQGLLRHLDMLSPRDQCRAFDREADGWVAGEGVGAVLVKTRAAAERDGDTIHALIRATGIGHTGRTFRFGAPAADSFRRSIQETLDRHQIAAASIDTVEAAAPGAALADAAEFNALNAVFAGHAPRVGTVKPSVGHLESAAAMSQIARVLLQLRHGQRFPSAAVANWNPMIERGENGPELVTELEPWQPKFNPDGSAQPRRALINAFGATGASAHLVLEEAPAAPRAPHSGPVLIRLSAQTPEQRTRQARNLLDFLSTEPKPRLVDIAYTLDIGREHRRERVAWVVDSVPSLQKALAQFLENGDGAFLGSATANETAAVQADDLHGAARQWVAGTAVTVRYPADARRVSLPTYPFAGERHHIAAPRPGQAVFAGAARDNNDPAHSALLERLKTLFAEVTEIPRVRLDEQARFDAYGLTSAMITRLTARLEAERGELPKTLFFEVQTLAELAAYLDSGNESVAKPRATATLPRHLQNEPVAVIGVSGRYPGAPNLDAFWENLKQGVDAVGPLPADRWNNLNPPAGPAPQGGFLDDVYAFDPLFFSINPREAERMDPQERLFLQTVWHTLENAGYSPERLTETFQRRVGVFTGVMYGEYALFSNPSHPDGLTLNSSLGSIANRVSHVLDLHGPSMAVDSLCSSSLTALHLAAASLARGECEAALVGGVNLSLHANKYQLLNELNMTAADGRCRGFGAGATGMVPGEGVGAVLLRPLSAAQRDGDRIIGVIRATAVNHDGHTHGFTVPNPNAQAAMIRDALDRAAIPAAWISYVEAHGTGTPLGDPIEVAGLTQAFATEQTNTCALGTLKSNIGHTEAAAGIAGLTKVLLQMQHATLVPTLHAAEPNPDINFAAGPFFLQQETTAWPRPVVDGRERSRLACISSFGAGGANAHAVLEEAPDRKPIDSMDLGPAAILLSARDEDALRRVVANLRRFLDHHPDVNLHNLAHTLQIGRQAMEERLAFVAEHTGSVRATLAAFEAGDRSKVLRGRIGAGATGIALLNDDADARELLTKWVAAGRLDKIIGLWANGVAVAWPPLPSAQCIPLPGYPFARETYGPPVPPSAGDGSDSVLIHPLVHRNTSDFWEQRFTTRFTGQEFFLADHRVVLADRPVPVLPAVAYLEMARAAIQQATGDAERERPMRLEHVIWAAPLAVGEAGQTVTIRLRLEDADQNEALGPIHFEISTEPGERVVHCQGTARITETPAHEPNPVTQQDHADSIDPDAFYQAFRESGLHHGPAYRALRACRPAADGTFLAEIQRPAAAPALAFVLHPVMMDAALQASAALVPDAENAPALPFALDRVDILGPCTQTMTATVRPNGATNQNRIRKCDIDLRDEAGNLRVKLFGFSSRLLETAAGPQTLCYRPTWQAVTVPAHLNTLVYSERRVLHALPTDIPDAERLPVDGPTEQAYTETAAAVFETVQHMLRRQDAGTMLLQVVLPAPAGVFAGLIGLLRGAHQENPRLITQLIEWDQTTSLQHILATSAALPEQDHVRYRGQEREIPGWVESETPLPSKHALRDKGVYLITGSGALGNLLAEDIRNHAAEAVVYLVGRRPQTSQEPAAAGFLYRTCDVTDRAAVTDLIRAIRREQGALHGIFHAAAVLDDALILHKSTDALRAVLAPKVAGTLHLAEAAGAVDFLALFSSTSGVFGNVGQADYAAANGFLDAFAASHTDLRVLSVNWPLWRDGGMRPDASVIQHLARAGGEQPLPTEQGLAALHGGLASGATRLLVLHGDPVRLRQAVEAAPVVTGEEPTPTENAVPTNAAPTDAAQVQDYFKNLLSETLKLPPHRIRVEEPLERYGIDSILVMQMTNTLETVFGSLSKTLFFEYQTLAELAEYFQKHHGTRLQELLHQTAPRQAVAAGDQAKAPRKHRAPSKARISAATPKRKPNAQIAVVGLAGRYPQAPDLETFWQNLAAGRNSITEVPADRWDWRHWFSEDSSQTGVHLSRWGGFLDDVAGFDPRFFNIAPRDARFMDPQERLFLESCWQAMEDAGYRRDALPERVGVYAGVMYGEYQLIGLQASREGRKTATSNLYASIANRVSYTLNLRGPSMTVDTMCSSSLTCLDLAMRDLRQGRTDMAFAGGVNLNLHPNKYTILSDSRFISNRGYCESFGQGGDGYIPGEGVGVALLKRLDDAQRDHDPIYGVILGSAVNHDGKTNGYTVPNPRAQEAVIAEALAEAGVSAADLSYIEAHGTGTKLGDPIEINGLTRAFGRDTDHTGFCLLGSAKSNIGHCESAAGIAGVTKVLLQMKHGQVAPSLHSATLNPNIDFEATPFVVNQSLRPWPQPASGAPRVAGISSFGAGGANAHLVIREAQRPERRDAGGNQPILLSAINEDRLRAQATQLLAWLERFDGVADTELETLVRDELAALLQVDAAELDRDEPLEEVGIEPVHRTALLERLAGKVAVSQQIPTGATIAEICRQWARPTQETRPPLVDTAYTLMVGREAMPARLGLLVADYDGLRTGLQRFLNGEQHSTLFLGTVAEDATAAPRETLAAWLAARRFDQLLKAWVEGADPDWAQLWPNPAQRPFRVNLPSYPFARKRYWLPEKQPPVTIPAMVASPAVAPAAEPDMEWLAVAETWSAQNLPENRDWQAALRKQDGRRIALIGESEDTAPLRDLLTQLSQSLTQGFQVDTVTPNRINADFSFAARPDVVFLLQPQRPVSTTPQPAEDEVATVFHLSHVFMQTAWNKPLQMVHFHQTAIPRLDLQALDGFLKSAVLENARHRWTCIEADPFLSVTPAQIVLQEWLAGSDDNAEPFQSVRYRGDQRLVAKLEETAMPQTDTSLFREGATYLLTGGLGPVGELLCRELAQRYRARLVILSRGALDEQRRATCRELEKLGAAVAYHAVDIGDRAALKQTLTRIKSEVGPLHGVIHLARLVEDAPILTKTWDSFRRVKRAKVAGTLYLDELTAAEPLDFFVLFSSMGAFGIRGSADYGYSAAFQNAFAVWRRAEQQAGRRAGHTGALCWGFWTVDRYLPANREKVIRESGYDPIDMTAAFPIITSGCLHASAALGLMGVADRDKVLQGLGLRESQPTTRAAVIATQIARWEAQQGRGYPLTIDTMRAFIHEREIAGLAGDLVARLHKLLFPTEAAAASVAPESGPELDPAPQPDPAPSSSAAKPIAAAIRDALVAVLEIEDVSDTHSFPDYGLDSISGMRLTVMLEKKLAREIDAQWLIDFPTIRSLSQHLAAQTRPVMN</sequence>
<dbReference type="InterPro" id="IPR045851">
    <property type="entry name" value="AMP-bd_C_sf"/>
</dbReference>
<dbReference type="SMART" id="SM01294">
    <property type="entry name" value="PKS_PP_betabranch"/>
    <property type="match status" value="1"/>
</dbReference>
<dbReference type="Pfam" id="PF00501">
    <property type="entry name" value="AMP-binding"/>
    <property type="match status" value="1"/>
</dbReference>
<dbReference type="Pfam" id="PF08659">
    <property type="entry name" value="KR"/>
    <property type="match status" value="2"/>
</dbReference>
<dbReference type="InterPro" id="IPR020807">
    <property type="entry name" value="PKS_DH"/>
</dbReference>
<dbReference type="SMART" id="SM00823">
    <property type="entry name" value="PKS_PP"/>
    <property type="match status" value="5"/>
</dbReference>
<dbReference type="PROSITE" id="PS52019">
    <property type="entry name" value="PKS_MFAS_DH"/>
    <property type="match status" value="1"/>
</dbReference>
<keyword evidence="7" id="KW-0808">Transferase</keyword>
<dbReference type="InterPro" id="IPR042104">
    <property type="entry name" value="PKS_dehydratase_sf"/>
</dbReference>
<keyword evidence="8" id="KW-0677">Repeat</keyword>
<protein>
    <submittedName>
        <fullName evidence="17">Amino acid adenylation domain-containing protein</fullName>
    </submittedName>
</protein>
<dbReference type="InterPro" id="IPR049551">
    <property type="entry name" value="PKS_DH_C"/>
</dbReference>
<dbReference type="Gene3D" id="3.40.50.720">
    <property type="entry name" value="NAD(P)-binding Rossmann-like Domain"/>
    <property type="match status" value="2"/>
</dbReference>
<dbReference type="InterPro" id="IPR049552">
    <property type="entry name" value="PKS_DH_N"/>
</dbReference>
<dbReference type="Pfam" id="PF14765">
    <property type="entry name" value="PS-DH"/>
    <property type="match status" value="1"/>
</dbReference>
<accession>A0A8J7U2G9</accession>
<feature type="domain" description="Ketosynthase family 3 (KS3)" evidence="15">
    <location>
        <begin position="1164"/>
        <end position="1581"/>
    </location>
</feature>
<feature type="active site" description="Proton acceptor; for dehydratase activity" evidence="12">
    <location>
        <position position="2462"/>
    </location>
</feature>
<dbReference type="GO" id="GO:0043041">
    <property type="term" value="P:amino acid activation for nonribosomal peptide biosynthetic process"/>
    <property type="evidence" value="ECO:0007669"/>
    <property type="project" value="UniProtKB-ARBA"/>
</dbReference>
<dbReference type="GO" id="GO:0016491">
    <property type="term" value="F:oxidoreductase activity"/>
    <property type="evidence" value="ECO:0007669"/>
    <property type="project" value="InterPro"/>
</dbReference>
<dbReference type="InterPro" id="IPR054514">
    <property type="entry name" value="RhiE-like_linker"/>
</dbReference>
<dbReference type="InterPro" id="IPR025110">
    <property type="entry name" value="AMP-bd_C"/>
</dbReference>
<comment type="pathway">
    <text evidence="3">Antibiotic biosynthesis.</text>
</comment>
<keyword evidence="10" id="KW-0511">Multifunctional enzyme</keyword>
<evidence type="ECO:0000256" key="1">
    <source>
        <dbReference type="ARBA" id="ARBA00001957"/>
    </source>
</evidence>
<keyword evidence="18" id="KW-1185">Reference proteome</keyword>
<evidence type="ECO:0000259" key="14">
    <source>
        <dbReference type="PROSITE" id="PS50075"/>
    </source>
</evidence>
<feature type="domain" description="Ketosynthase family 3 (KS3)" evidence="15">
    <location>
        <begin position="3252"/>
        <end position="3676"/>
    </location>
</feature>
<dbReference type="Gene3D" id="1.10.1200.10">
    <property type="entry name" value="ACP-like"/>
    <property type="match status" value="5"/>
</dbReference>
<dbReference type="InterPro" id="IPR050091">
    <property type="entry name" value="PKS_NRPS_Biosynth_Enz"/>
</dbReference>
<dbReference type="CDD" id="cd08953">
    <property type="entry name" value="KR_2_SDR_x"/>
    <property type="match status" value="2"/>
</dbReference>
<dbReference type="Gene3D" id="3.40.47.10">
    <property type="match status" value="3"/>
</dbReference>
<keyword evidence="9" id="KW-0521">NADP</keyword>
<dbReference type="Gene3D" id="3.30.70.3290">
    <property type="match status" value="1"/>
</dbReference>
<evidence type="ECO:0000256" key="4">
    <source>
        <dbReference type="ARBA" id="ARBA00022450"/>
    </source>
</evidence>
<evidence type="ECO:0000313" key="18">
    <source>
        <dbReference type="Proteomes" id="UP000664417"/>
    </source>
</evidence>
<feature type="region of interest" description="Disordered" evidence="13">
    <location>
        <begin position="503"/>
        <end position="522"/>
    </location>
</feature>
<dbReference type="Pfam" id="PF00109">
    <property type="entry name" value="ketoacyl-synt"/>
    <property type="match status" value="3"/>
</dbReference>
<dbReference type="SMART" id="SM00822">
    <property type="entry name" value="PKS_KR"/>
    <property type="match status" value="2"/>
</dbReference>
<feature type="domain" description="Carrier" evidence="14">
    <location>
        <begin position="621"/>
        <end position="695"/>
    </location>
</feature>
<feature type="domain" description="Carrier" evidence="14">
    <location>
        <begin position="3129"/>
        <end position="3205"/>
    </location>
</feature>
<dbReference type="Proteomes" id="UP000664417">
    <property type="component" value="Unassembled WGS sequence"/>
</dbReference>
<keyword evidence="6" id="KW-0597">Phosphoprotein</keyword>
<evidence type="ECO:0000313" key="17">
    <source>
        <dbReference type="EMBL" id="MBO1319308.1"/>
    </source>
</evidence>
<dbReference type="Pfam" id="PF16197">
    <property type="entry name" value="KAsynt_C_assoc"/>
    <property type="match status" value="1"/>
</dbReference>
<dbReference type="FunFam" id="3.40.50.980:FF:000002">
    <property type="entry name" value="Enterobactin synthetase component F"/>
    <property type="match status" value="1"/>
</dbReference>
<feature type="region of interest" description="N-terminal hotdog fold" evidence="12">
    <location>
        <begin position="2433"/>
        <end position="2564"/>
    </location>
</feature>
<keyword evidence="5" id="KW-0963">Cytoplasm</keyword>
<dbReference type="InterPro" id="IPR000873">
    <property type="entry name" value="AMP-dep_synth/lig_dom"/>
</dbReference>
<dbReference type="GO" id="GO:0031177">
    <property type="term" value="F:phosphopantetheine binding"/>
    <property type="evidence" value="ECO:0007669"/>
    <property type="project" value="InterPro"/>
</dbReference>
<dbReference type="EMBL" id="JAFREP010000010">
    <property type="protein sequence ID" value="MBO1319308.1"/>
    <property type="molecule type" value="Genomic_DNA"/>
</dbReference>
<dbReference type="GO" id="GO:0005737">
    <property type="term" value="C:cytoplasm"/>
    <property type="evidence" value="ECO:0007669"/>
    <property type="project" value="UniProtKB-SubCell"/>
</dbReference>
<evidence type="ECO:0000256" key="12">
    <source>
        <dbReference type="PROSITE-ProRule" id="PRU01363"/>
    </source>
</evidence>
<dbReference type="InterPro" id="IPR020841">
    <property type="entry name" value="PKS_Beta-ketoAc_synthase_dom"/>
</dbReference>
<dbReference type="SUPFAM" id="SSF51735">
    <property type="entry name" value="NAD(P)-binding Rossmann-fold domains"/>
    <property type="match status" value="3"/>
</dbReference>
<dbReference type="FunFam" id="3.40.47.10:FF:000019">
    <property type="entry name" value="Polyketide synthase type I"/>
    <property type="match status" value="2"/>
</dbReference>
<evidence type="ECO:0000256" key="10">
    <source>
        <dbReference type="ARBA" id="ARBA00023268"/>
    </source>
</evidence>
<dbReference type="InterPro" id="IPR049900">
    <property type="entry name" value="PKS_mFAS_DH"/>
</dbReference>
<dbReference type="Pfam" id="PF02801">
    <property type="entry name" value="Ketoacyl-synt_C"/>
    <property type="match status" value="3"/>
</dbReference>
<evidence type="ECO:0000259" key="16">
    <source>
        <dbReference type="PROSITE" id="PS52019"/>
    </source>
</evidence>
<dbReference type="InterPro" id="IPR029479">
    <property type="entry name" value="Nitroreductase"/>
</dbReference>
<dbReference type="InterPro" id="IPR014031">
    <property type="entry name" value="Ketoacyl_synth_C"/>
</dbReference>
<reference evidence="17" key="1">
    <citation type="submission" date="2021-03" db="EMBL/GenBank/DDBJ databases">
        <authorList>
            <person name="Wang G."/>
        </authorList>
    </citation>
    <scope>NUCLEOTIDE SEQUENCE</scope>
    <source>
        <strain evidence="17">KCTC 12899</strain>
    </source>
</reference>
<dbReference type="Gene3D" id="3.10.129.110">
    <property type="entry name" value="Polyketide synthase dehydratase"/>
    <property type="match status" value="1"/>
</dbReference>
<dbReference type="NCBIfam" id="TIGR01733">
    <property type="entry name" value="AA-adenyl-dom"/>
    <property type="match status" value="1"/>
</dbReference>
<evidence type="ECO:0000256" key="9">
    <source>
        <dbReference type="ARBA" id="ARBA00022857"/>
    </source>
</evidence>
<dbReference type="InterPro" id="IPR036291">
    <property type="entry name" value="NAD(P)-bd_dom_sf"/>
</dbReference>
<dbReference type="Gene3D" id="3.40.109.10">
    <property type="entry name" value="NADH Oxidase"/>
    <property type="match status" value="2"/>
</dbReference>
<dbReference type="FunFam" id="3.40.50.980:FF:000001">
    <property type="entry name" value="Non-ribosomal peptide synthetase"/>
    <property type="match status" value="1"/>
</dbReference>
<feature type="compositionally biased region" description="Low complexity" evidence="13">
    <location>
        <begin position="696"/>
        <end position="713"/>
    </location>
</feature>
<dbReference type="SUPFAM" id="SSF53901">
    <property type="entry name" value="Thiolase-like"/>
    <property type="match status" value="3"/>
</dbReference>
<dbReference type="InterPro" id="IPR006162">
    <property type="entry name" value="Ppantetheine_attach_site"/>
</dbReference>
<dbReference type="SMART" id="SM00826">
    <property type="entry name" value="PKS_DH"/>
    <property type="match status" value="1"/>
</dbReference>
<dbReference type="RefSeq" id="WP_207859129.1">
    <property type="nucleotide sequence ID" value="NZ_JAFREP010000010.1"/>
</dbReference>
<feature type="domain" description="Carrier" evidence="14">
    <location>
        <begin position="522"/>
        <end position="597"/>
    </location>
</feature>
<evidence type="ECO:0000259" key="15">
    <source>
        <dbReference type="PROSITE" id="PS52004"/>
    </source>
</evidence>
<dbReference type="InterPro" id="IPR032821">
    <property type="entry name" value="PKS_assoc"/>
</dbReference>
<feature type="domain" description="Ketosynthase family 3 (KS3)" evidence="15">
    <location>
        <begin position="1837"/>
        <end position="2256"/>
    </location>
</feature>
<dbReference type="Pfam" id="PF00550">
    <property type="entry name" value="PP-binding"/>
    <property type="match status" value="5"/>
</dbReference>
<dbReference type="Pfam" id="PF00881">
    <property type="entry name" value="Nitroreductase"/>
    <property type="match status" value="1"/>
</dbReference>
<dbReference type="PROSITE" id="PS00455">
    <property type="entry name" value="AMP_BINDING"/>
    <property type="match status" value="1"/>
</dbReference>
<comment type="function">
    <text evidence="11">Involved in production of the polyketide antibiotic thailandamide.</text>
</comment>
<feature type="active site" description="Proton donor; for dehydratase activity" evidence="12">
    <location>
        <position position="2636"/>
    </location>
</feature>
<dbReference type="PANTHER" id="PTHR43775:SF37">
    <property type="entry name" value="SI:DKEY-61P9.11"/>
    <property type="match status" value="1"/>
</dbReference>
<name>A0A8J7U2G9_9BACT</name>
<dbReference type="PANTHER" id="PTHR43775">
    <property type="entry name" value="FATTY ACID SYNTHASE"/>
    <property type="match status" value="1"/>
</dbReference>
<dbReference type="InterPro" id="IPR036736">
    <property type="entry name" value="ACP-like_sf"/>
</dbReference>
<dbReference type="GO" id="GO:0071770">
    <property type="term" value="P:DIM/DIP cell wall layer assembly"/>
    <property type="evidence" value="ECO:0007669"/>
    <property type="project" value="TreeGrafter"/>
</dbReference>
<proteinExistence type="predicted"/>
<evidence type="ECO:0000256" key="11">
    <source>
        <dbReference type="ARBA" id="ARBA00054155"/>
    </source>
</evidence>
<dbReference type="InterPro" id="IPR009081">
    <property type="entry name" value="PP-bd_ACP"/>
</dbReference>
<dbReference type="InterPro" id="IPR000415">
    <property type="entry name" value="Nitroreductase-like"/>
</dbReference>
<dbReference type="GO" id="GO:0005886">
    <property type="term" value="C:plasma membrane"/>
    <property type="evidence" value="ECO:0007669"/>
    <property type="project" value="TreeGrafter"/>
</dbReference>
<dbReference type="Gene3D" id="3.30.300.30">
    <property type="match status" value="1"/>
</dbReference>
<comment type="caution">
    <text evidence="17">The sequence shown here is derived from an EMBL/GenBank/DDBJ whole genome shotgun (WGS) entry which is preliminary data.</text>
</comment>
<dbReference type="FunFam" id="1.10.1200.10:FF:000019">
    <property type="entry name" value="Phenolpthiocerol synthesis type-I polyketide synthase PPSA"/>
    <property type="match status" value="1"/>
</dbReference>
<dbReference type="SUPFAM" id="SSF55469">
    <property type="entry name" value="FMN-dependent nitroreductase-like"/>
    <property type="match status" value="1"/>
</dbReference>
<evidence type="ECO:0000256" key="5">
    <source>
        <dbReference type="ARBA" id="ARBA00022490"/>
    </source>
</evidence>
<dbReference type="SMART" id="SM00825">
    <property type="entry name" value="PKS_KS"/>
    <property type="match status" value="3"/>
</dbReference>
<dbReference type="Pfam" id="PF22336">
    <property type="entry name" value="RhiE-like_linker"/>
    <property type="match status" value="3"/>
</dbReference>
<dbReference type="Gene3D" id="3.40.50.980">
    <property type="match status" value="2"/>
</dbReference>
<dbReference type="InterPro" id="IPR057326">
    <property type="entry name" value="KR_dom"/>
</dbReference>
<dbReference type="FunFam" id="3.30.300.30:FF:000010">
    <property type="entry name" value="Enterobactin synthetase component F"/>
    <property type="match status" value="1"/>
</dbReference>
<dbReference type="Gene3D" id="1.10.1240.100">
    <property type="match status" value="2"/>
</dbReference>
<dbReference type="InterPro" id="IPR013968">
    <property type="entry name" value="PKS_KR"/>
</dbReference>
<dbReference type="GO" id="GO:0004312">
    <property type="term" value="F:fatty acid synthase activity"/>
    <property type="evidence" value="ECO:0007669"/>
    <property type="project" value="TreeGrafter"/>
</dbReference>
<dbReference type="GO" id="GO:0006633">
    <property type="term" value="P:fatty acid biosynthetic process"/>
    <property type="evidence" value="ECO:0007669"/>
    <property type="project" value="TreeGrafter"/>
</dbReference>
<gene>
    <name evidence="17" type="ORF">J3U88_12620</name>
</gene>
<feature type="region of interest" description="C-terminal hotdog fold" evidence="12">
    <location>
        <begin position="2576"/>
        <end position="2719"/>
    </location>
</feature>
<dbReference type="PROSITE" id="PS52004">
    <property type="entry name" value="KS3_2"/>
    <property type="match status" value="3"/>
</dbReference>
<organism evidence="17 18">
    <name type="scientific">Acanthopleuribacter pedis</name>
    <dbReference type="NCBI Taxonomy" id="442870"/>
    <lineage>
        <taxon>Bacteria</taxon>
        <taxon>Pseudomonadati</taxon>
        <taxon>Acidobacteriota</taxon>
        <taxon>Holophagae</taxon>
        <taxon>Acanthopleuribacterales</taxon>
        <taxon>Acanthopleuribacteraceae</taxon>
        <taxon>Acanthopleuribacter</taxon>
    </lineage>
</organism>
<feature type="compositionally biased region" description="Polar residues" evidence="13">
    <location>
        <begin position="503"/>
        <end position="516"/>
    </location>
</feature>
<dbReference type="SUPFAM" id="SSF56801">
    <property type="entry name" value="Acetyl-CoA synthetase-like"/>
    <property type="match status" value="1"/>
</dbReference>
<dbReference type="InterPro" id="IPR014030">
    <property type="entry name" value="Ketoacyl_synth_N"/>
</dbReference>
<dbReference type="Pfam" id="PF13193">
    <property type="entry name" value="AMP-binding_C"/>
    <property type="match status" value="1"/>
</dbReference>
<dbReference type="InterPro" id="IPR020845">
    <property type="entry name" value="AMP-binding_CS"/>
</dbReference>
<feature type="region of interest" description="Disordered" evidence="13">
    <location>
        <begin position="3223"/>
        <end position="3247"/>
    </location>
</feature>
<feature type="domain" description="PKS/mFAS DH" evidence="16">
    <location>
        <begin position="2433"/>
        <end position="2719"/>
    </location>
</feature>
<comment type="cofactor">
    <cofactor evidence="1">
        <name>pantetheine 4'-phosphate</name>
        <dbReference type="ChEBI" id="CHEBI:47942"/>
    </cofactor>
</comment>